<organism evidence="10 11">
    <name type="scientific">Acanthamoeba castellanii (strain ATCC 30010 / Neff)</name>
    <dbReference type="NCBI Taxonomy" id="1257118"/>
    <lineage>
        <taxon>Eukaryota</taxon>
        <taxon>Amoebozoa</taxon>
        <taxon>Discosea</taxon>
        <taxon>Longamoebia</taxon>
        <taxon>Centramoebida</taxon>
        <taxon>Acanthamoebidae</taxon>
        <taxon>Acanthamoeba</taxon>
    </lineage>
</organism>
<keyword evidence="6" id="KW-0198">Cysteine biosynthesis</keyword>
<dbReference type="GO" id="GO:0019346">
    <property type="term" value="P:transsulfuration"/>
    <property type="evidence" value="ECO:0007669"/>
    <property type="project" value="InterPro"/>
</dbReference>
<dbReference type="KEGG" id="acan:ACA1_192020"/>
<dbReference type="InterPro" id="IPR000277">
    <property type="entry name" value="Cys/Met-Metab_PyrdxlP-dep_enz"/>
</dbReference>
<sequence length="392" mass="43280">MENKTSNASTWGFGTRAILAGQEPDPTTGAVVVPISLATTFLQDSPGVHKGFEYSRTDNPTRRAFEANVAACENARYGIGFASGSAATMTILHMLKAGDHVAAMDDCYGGTYRYFTKIATPMGLNFSFADFSQEGEVEKILTDKTKLIWMESPTNPTLKLTDIRKVAEVAKKRNILLVVDNTFMSPYFQNPLDLGADIVVHSVTKYLNGHSDVVMGMVLTNSDEIKTRLRFLQNGIGAVPSPFDCFLAMRGMKTLHLRMREHAKNALHIAQFLESHPKVEKVIYPGLPSHPQHELAKAQMKGFGGMVTFYVKGELEQAKQFLENLHIFHLAESLGSVESLVDFPPIMTHAAVPKEEREKLGISDTLVRLSVGVEDLDDLVRDLENALAHVQL</sequence>
<dbReference type="GO" id="GO:0019343">
    <property type="term" value="P:cysteine biosynthetic process via cystathionine"/>
    <property type="evidence" value="ECO:0007669"/>
    <property type="project" value="TreeGrafter"/>
</dbReference>
<dbReference type="PIRSF" id="PIRSF001434">
    <property type="entry name" value="CGS"/>
    <property type="match status" value="1"/>
</dbReference>
<evidence type="ECO:0000256" key="8">
    <source>
        <dbReference type="PIRSR" id="PIRSR001434-2"/>
    </source>
</evidence>
<dbReference type="GO" id="GO:0004123">
    <property type="term" value="F:cystathionine gamma-lyase activity"/>
    <property type="evidence" value="ECO:0007669"/>
    <property type="project" value="TreeGrafter"/>
</dbReference>
<name>L8GNB3_ACACF</name>
<dbReference type="Pfam" id="PF01053">
    <property type="entry name" value="Cys_Met_Meta_PP"/>
    <property type="match status" value="1"/>
</dbReference>
<dbReference type="InterPro" id="IPR015422">
    <property type="entry name" value="PyrdxlP-dep_Trfase_small"/>
</dbReference>
<dbReference type="SUPFAM" id="SSF53383">
    <property type="entry name" value="PLP-dependent transferases"/>
    <property type="match status" value="1"/>
</dbReference>
<dbReference type="STRING" id="1257118.L8GNB3"/>
<dbReference type="AlphaFoldDB" id="L8GNB3"/>
<dbReference type="FunFam" id="3.90.1150.10:FF:000008">
    <property type="entry name" value="Cystathionine gamma-synthase"/>
    <property type="match status" value="1"/>
</dbReference>
<dbReference type="FunFam" id="3.40.640.10:FF:000009">
    <property type="entry name" value="Cystathionine gamma-synthase homolog"/>
    <property type="match status" value="1"/>
</dbReference>
<evidence type="ECO:0000313" key="11">
    <source>
        <dbReference type="Proteomes" id="UP000011083"/>
    </source>
</evidence>
<comment type="pathway">
    <text evidence="2">Amino-acid biosynthesis; L-cysteine biosynthesis; L-cysteine from L-homocysteine and L-serine: step 2/2.</text>
</comment>
<dbReference type="GO" id="GO:0030170">
    <property type="term" value="F:pyridoxal phosphate binding"/>
    <property type="evidence" value="ECO:0007669"/>
    <property type="project" value="InterPro"/>
</dbReference>
<dbReference type="EMBL" id="KB008052">
    <property type="protein sequence ID" value="ELR14472.1"/>
    <property type="molecule type" value="Genomic_DNA"/>
</dbReference>
<dbReference type="CDD" id="cd00614">
    <property type="entry name" value="CGS_like"/>
    <property type="match status" value="1"/>
</dbReference>
<dbReference type="OrthoDB" id="3512640at2759"/>
<evidence type="ECO:0000256" key="3">
    <source>
        <dbReference type="ARBA" id="ARBA00009077"/>
    </source>
</evidence>
<dbReference type="VEuPathDB" id="AmoebaDB:ACA1_192020"/>
<dbReference type="PANTHER" id="PTHR11808">
    <property type="entry name" value="TRANS-SULFURATION ENZYME FAMILY MEMBER"/>
    <property type="match status" value="1"/>
</dbReference>
<evidence type="ECO:0000256" key="4">
    <source>
        <dbReference type="ARBA" id="ARBA00012085"/>
    </source>
</evidence>
<evidence type="ECO:0000256" key="9">
    <source>
        <dbReference type="RuleBase" id="RU362118"/>
    </source>
</evidence>
<dbReference type="Proteomes" id="UP000011083">
    <property type="component" value="Unassembled WGS sequence"/>
</dbReference>
<evidence type="ECO:0000256" key="5">
    <source>
        <dbReference type="ARBA" id="ARBA00022898"/>
    </source>
</evidence>
<accession>L8GNB3</accession>
<dbReference type="GO" id="GO:0005737">
    <property type="term" value="C:cytoplasm"/>
    <property type="evidence" value="ECO:0007669"/>
    <property type="project" value="TreeGrafter"/>
</dbReference>
<dbReference type="RefSeq" id="XP_004336485.1">
    <property type="nucleotide sequence ID" value="XM_004336437.1"/>
</dbReference>
<feature type="modified residue" description="N6-(pyridoxal phosphate)lysine" evidence="8">
    <location>
        <position position="205"/>
    </location>
</feature>
<dbReference type="GeneID" id="14915086"/>
<evidence type="ECO:0000256" key="2">
    <source>
        <dbReference type="ARBA" id="ARBA00005038"/>
    </source>
</evidence>
<dbReference type="PANTHER" id="PTHR11808:SF15">
    <property type="entry name" value="CYSTATHIONINE GAMMA-LYASE"/>
    <property type="match status" value="1"/>
</dbReference>
<dbReference type="InterPro" id="IPR015424">
    <property type="entry name" value="PyrdxlP-dep_Trfase"/>
</dbReference>
<dbReference type="OMA" id="YKQDGVG"/>
<dbReference type="Gene3D" id="3.40.640.10">
    <property type="entry name" value="Type I PLP-dependent aspartate aminotransferase-like (Major domain)"/>
    <property type="match status" value="1"/>
</dbReference>
<keyword evidence="11" id="KW-1185">Reference proteome</keyword>
<gene>
    <name evidence="10" type="ORF">ACA1_192020</name>
</gene>
<protein>
    <recommendedName>
        <fullName evidence="4">cystathionine gamma-lyase</fullName>
        <ecNumber evidence="4">4.4.1.1</ecNumber>
    </recommendedName>
    <alternativeName>
        <fullName evidence="7">Gamma-cystathionase</fullName>
    </alternativeName>
</protein>
<evidence type="ECO:0000256" key="1">
    <source>
        <dbReference type="ARBA" id="ARBA00001933"/>
    </source>
</evidence>
<evidence type="ECO:0000313" key="10">
    <source>
        <dbReference type="EMBL" id="ELR14472.1"/>
    </source>
</evidence>
<evidence type="ECO:0000256" key="7">
    <source>
        <dbReference type="ARBA" id="ARBA00029853"/>
    </source>
</evidence>
<comment type="similarity">
    <text evidence="3 9">Belongs to the trans-sulfuration enzymes family.</text>
</comment>
<dbReference type="EC" id="4.4.1.1" evidence="4"/>
<comment type="cofactor">
    <cofactor evidence="1 9">
        <name>pyridoxal 5'-phosphate</name>
        <dbReference type="ChEBI" id="CHEBI:597326"/>
    </cofactor>
</comment>
<keyword evidence="5 8" id="KW-0663">Pyridoxal phosphate</keyword>
<dbReference type="Gene3D" id="3.90.1150.10">
    <property type="entry name" value="Aspartate Aminotransferase, domain 1"/>
    <property type="match status" value="1"/>
</dbReference>
<dbReference type="InterPro" id="IPR015421">
    <property type="entry name" value="PyrdxlP-dep_Trfase_major"/>
</dbReference>
<keyword evidence="6" id="KW-0028">Amino-acid biosynthesis</keyword>
<proteinExistence type="inferred from homology"/>
<reference evidence="10 11" key="1">
    <citation type="journal article" date="2013" name="Genome Biol.">
        <title>Genome of Acanthamoeba castellanii highlights extensive lateral gene transfer and early evolution of tyrosine kinase signaling.</title>
        <authorList>
            <person name="Clarke M."/>
            <person name="Lohan A.J."/>
            <person name="Liu B."/>
            <person name="Lagkouvardos I."/>
            <person name="Roy S."/>
            <person name="Zafar N."/>
            <person name="Bertelli C."/>
            <person name="Schilde C."/>
            <person name="Kianianmomeni A."/>
            <person name="Burglin T.R."/>
            <person name="Frech C."/>
            <person name="Turcotte B."/>
            <person name="Kopec K.O."/>
            <person name="Synnott J.M."/>
            <person name="Choo C."/>
            <person name="Paponov I."/>
            <person name="Finkler A."/>
            <person name="Soon Heng Tan C."/>
            <person name="Hutchins A.P."/>
            <person name="Weinmeier T."/>
            <person name="Rattei T."/>
            <person name="Chu J.S."/>
            <person name="Gimenez G."/>
            <person name="Irimia M."/>
            <person name="Rigden D.J."/>
            <person name="Fitzpatrick D.A."/>
            <person name="Lorenzo-Morales J."/>
            <person name="Bateman A."/>
            <person name="Chiu C.H."/>
            <person name="Tang P."/>
            <person name="Hegemann P."/>
            <person name="Fromm H."/>
            <person name="Raoult D."/>
            <person name="Greub G."/>
            <person name="Miranda-Saavedra D."/>
            <person name="Chen N."/>
            <person name="Nash P."/>
            <person name="Ginger M.L."/>
            <person name="Horn M."/>
            <person name="Schaap P."/>
            <person name="Caler L."/>
            <person name="Loftus B."/>
        </authorList>
    </citation>
    <scope>NUCLEOTIDE SEQUENCE [LARGE SCALE GENOMIC DNA]</scope>
    <source>
        <strain evidence="10 11">Neff</strain>
    </source>
</reference>
<evidence type="ECO:0000256" key="6">
    <source>
        <dbReference type="ARBA" id="ARBA00023192"/>
    </source>
</evidence>